<dbReference type="PROSITE" id="PS50885">
    <property type="entry name" value="HAMP"/>
    <property type="match status" value="1"/>
</dbReference>
<evidence type="ECO:0000259" key="16">
    <source>
        <dbReference type="PROSITE" id="PS50109"/>
    </source>
</evidence>
<evidence type="ECO:0000259" key="17">
    <source>
        <dbReference type="PROSITE" id="PS50885"/>
    </source>
</evidence>
<evidence type="ECO:0000256" key="2">
    <source>
        <dbReference type="ARBA" id="ARBA00004429"/>
    </source>
</evidence>
<dbReference type="PIRSF" id="PIRSF003167">
    <property type="entry name" value="STHK_NarX/NarQ"/>
    <property type="match status" value="1"/>
</dbReference>
<comment type="caution">
    <text evidence="18">The sequence shown here is derived from an EMBL/GenBank/DDBJ whole genome shotgun (WGS) entry which is preliminary data.</text>
</comment>
<evidence type="ECO:0000256" key="15">
    <source>
        <dbReference type="SAM" id="Phobius"/>
    </source>
</evidence>
<keyword evidence="7 15" id="KW-0812">Transmembrane</keyword>
<accession>A0A2N7L4Q1</accession>
<dbReference type="GO" id="GO:0005886">
    <property type="term" value="C:plasma membrane"/>
    <property type="evidence" value="ECO:0007669"/>
    <property type="project" value="UniProtKB-SubCell"/>
</dbReference>
<dbReference type="InterPro" id="IPR005467">
    <property type="entry name" value="His_kinase_dom"/>
</dbReference>
<evidence type="ECO:0000313" key="18">
    <source>
        <dbReference type="EMBL" id="PMN88360.1"/>
    </source>
</evidence>
<keyword evidence="12 14" id="KW-0902">Two-component regulatory system</keyword>
<reference evidence="19" key="1">
    <citation type="submission" date="2016-07" db="EMBL/GenBank/DDBJ databases">
        <title>Nontailed viruses are major unrecognized killers of bacteria in the ocean.</title>
        <authorList>
            <person name="Kauffman K."/>
            <person name="Hussain F."/>
            <person name="Yang J."/>
            <person name="Arevalo P."/>
            <person name="Brown J."/>
            <person name="Cutler M."/>
            <person name="Kelly L."/>
            <person name="Polz M.F."/>
        </authorList>
    </citation>
    <scope>NUCLEOTIDE SEQUENCE [LARGE SCALE GENOMIC DNA]</scope>
    <source>
        <strain evidence="19">10N.261.45.A10</strain>
    </source>
</reference>
<keyword evidence="10 14" id="KW-0067">ATP-binding</keyword>
<dbReference type="Pfam" id="PF00672">
    <property type="entry name" value="HAMP"/>
    <property type="match status" value="1"/>
</dbReference>
<evidence type="ECO:0000256" key="13">
    <source>
        <dbReference type="ARBA" id="ARBA00023136"/>
    </source>
</evidence>
<evidence type="ECO:0000313" key="19">
    <source>
        <dbReference type="Proteomes" id="UP000235387"/>
    </source>
</evidence>
<evidence type="ECO:0000256" key="10">
    <source>
        <dbReference type="ARBA" id="ARBA00022840"/>
    </source>
</evidence>
<evidence type="ECO:0000256" key="1">
    <source>
        <dbReference type="ARBA" id="ARBA00000085"/>
    </source>
</evidence>
<keyword evidence="6 14" id="KW-0808">Transferase</keyword>
<dbReference type="PANTHER" id="PTHR24421">
    <property type="entry name" value="NITRATE/NITRITE SENSOR PROTEIN NARX-RELATED"/>
    <property type="match status" value="1"/>
</dbReference>
<dbReference type="Pfam" id="PF07730">
    <property type="entry name" value="HisKA_3"/>
    <property type="match status" value="1"/>
</dbReference>
<evidence type="ECO:0000256" key="9">
    <source>
        <dbReference type="ARBA" id="ARBA00022777"/>
    </source>
</evidence>
<dbReference type="SUPFAM" id="SSF158472">
    <property type="entry name" value="HAMP domain-like"/>
    <property type="match status" value="1"/>
</dbReference>
<dbReference type="RefSeq" id="WP_102316406.1">
    <property type="nucleotide sequence ID" value="NZ_MCYQ01000005.1"/>
</dbReference>
<evidence type="ECO:0000256" key="11">
    <source>
        <dbReference type="ARBA" id="ARBA00022989"/>
    </source>
</evidence>
<feature type="transmembrane region" description="Helical" evidence="15">
    <location>
        <begin position="20"/>
        <end position="41"/>
    </location>
</feature>
<keyword evidence="4 14" id="KW-0997">Cell inner membrane</keyword>
<gene>
    <name evidence="18" type="ORF">BCT23_08040</name>
</gene>
<keyword evidence="13 14" id="KW-0472">Membrane</keyword>
<dbReference type="Gene3D" id="1.20.5.1930">
    <property type="match status" value="1"/>
</dbReference>
<dbReference type="Pfam" id="PF02518">
    <property type="entry name" value="HATPase_c"/>
    <property type="match status" value="1"/>
</dbReference>
<feature type="domain" description="HAMP" evidence="17">
    <location>
        <begin position="181"/>
        <end position="233"/>
    </location>
</feature>
<evidence type="ECO:0000256" key="3">
    <source>
        <dbReference type="ARBA" id="ARBA00022475"/>
    </source>
</evidence>
<sequence>MMDPNLKISVKRSVTTTVARSLIAILLLAVIITGFSIITLASSLNDAAAINTSGSLRMQSYRIAYDISIDSPRLRSHIGSFQNALLSQELQLLNNVAVPEEIRQRYDALIINWTRLRPELEGPDREFYLEQVGRFVNDIDQFVFALQRHSENKLQVLALIGSLGLGLILAFVLFLIHYTQKRIVNPLNMLVSASQNIQNKVFDVDLPPFRNNELGVLSNNFSVMAKELKELYYNLESKIESKTLKLTKANRSLNILYECSTQLSSSFLTRDTFENILSVTLNADGVNALRLNVQHSSQSEWQLDASAADIDPNATWYSLPLSVDGDALGTLEWQGNKHIVDEMLLSNLAFILSRGIYYSHAQKQAMHLAVMEERATLARELHDSIAQSLSYLKIQTTLLKRHLKTIDSDDCTAIADEISEQLKTAYDQLRELLNAFRLSLTNSDFGLALEEMIEALQGQTPTNIIVDSTLDTLSIDAQRQMHILQIIREACSNAIKHADANSLRIQCGQNDDKGYVEVVDDGKGFSLDQDKPDHYGLNIMNERALMLGGHVDIVSAPSEGCRVSLTFPLK</sequence>
<dbReference type="PROSITE" id="PS50109">
    <property type="entry name" value="HIS_KIN"/>
    <property type="match status" value="1"/>
</dbReference>
<dbReference type="InterPro" id="IPR050482">
    <property type="entry name" value="Sensor_HK_TwoCompSys"/>
</dbReference>
<protein>
    <recommendedName>
        <fullName evidence="14">Sensor protein</fullName>
        <ecNumber evidence="14">2.7.13.3</ecNumber>
    </recommendedName>
</protein>
<feature type="transmembrane region" description="Helical" evidence="15">
    <location>
        <begin position="156"/>
        <end position="178"/>
    </location>
</feature>
<keyword evidence="9 14" id="KW-0418">Kinase</keyword>
<dbReference type="GO" id="GO:0046983">
    <property type="term" value="F:protein dimerization activity"/>
    <property type="evidence" value="ECO:0007669"/>
    <property type="project" value="UniProtKB-UniRule"/>
</dbReference>
<comment type="subcellular location">
    <subcellularLocation>
        <location evidence="2">Cell inner membrane</location>
        <topology evidence="2">Multi-pass membrane protein</topology>
    </subcellularLocation>
</comment>
<dbReference type="EMBL" id="MDAL01000060">
    <property type="protein sequence ID" value="PMN88360.1"/>
    <property type="molecule type" value="Genomic_DNA"/>
</dbReference>
<dbReference type="CDD" id="cd16917">
    <property type="entry name" value="HATPase_UhpB-NarQ-NarX-like"/>
    <property type="match status" value="1"/>
</dbReference>
<dbReference type="InterPro" id="IPR003660">
    <property type="entry name" value="HAMP_dom"/>
</dbReference>
<dbReference type="CDD" id="cd06225">
    <property type="entry name" value="HAMP"/>
    <property type="match status" value="1"/>
</dbReference>
<dbReference type="EC" id="2.7.13.3" evidence="14"/>
<dbReference type="InterPro" id="IPR011712">
    <property type="entry name" value="Sig_transdc_His_kin_sub3_dim/P"/>
</dbReference>
<evidence type="ECO:0000256" key="8">
    <source>
        <dbReference type="ARBA" id="ARBA00022741"/>
    </source>
</evidence>
<dbReference type="Pfam" id="PF13675">
    <property type="entry name" value="PilJ"/>
    <property type="match status" value="1"/>
</dbReference>
<dbReference type="SMART" id="SM00387">
    <property type="entry name" value="HATPase_c"/>
    <property type="match status" value="1"/>
</dbReference>
<dbReference type="NCBIfam" id="NF008184">
    <property type="entry name" value="PRK10935.1"/>
    <property type="match status" value="1"/>
</dbReference>
<evidence type="ECO:0000256" key="14">
    <source>
        <dbReference type="PIRNR" id="PIRNR003167"/>
    </source>
</evidence>
<evidence type="ECO:0000256" key="7">
    <source>
        <dbReference type="ARBA" id="ARBA00022692"/>
    </source>
</evidence>
<keyword evidence="5" id="KW-0597">Phosphoprotein</keyword>
<dbReference type="AlphaFoldDB" id="A0A2N7L4Q1"/>
<name>A0A2N7L4Q1_9GAMM</name>
<proteinExistence type="predicted"/>
<keyword evidence="11 15" id="KW-1133">Transmembrane helix</keyword>
<dbReference type="PANTHER" id="PTHR24421:SF10">
    <property type="entry name" value="NITRATE_NITRITE SENSOR PROTEIN NARQ"/>
    <property type="match status" value="1"/>
</dbReference>
<keyword evidence="3 14" id="KW-1003">Cell membrane</keyword>
<dbReference type="Gene3D" id="3.30.565.10">
    <property type="entry name" value="Histidine kinase-like ATPase, C-terminal domain"/>
    <property type="match status" value="1"/>
</dbReference>
<organism evidence="18 19">
    <name type="scientific">Enterovibrio norvegicus</name>
    <dbReference type="NCBI Taxonomy" id="188144"/>
    <lineage>
        <taxon>Bacteria</taxon>
        <taxon>Pseudomonadati</taxon>
        <taxon>Pseudomonadota</taxon>
        <taxon>Gammaproteobacteria</taxon>
        <taxon>Vibrionales</taxon>
        <taxon>Vibrionaceae</taxon>
        <taxon>Enterovibrio</taxon>
    </lineage>
</organism>
<dbReference type="Gene3D" id="1.10.8.500">
    <property type="entry name" value="HAMP domain in histidine kinase"/>
    <property type="match status" value="1"/>
</dbReference>
<evidence type="ECO:0000256" key="4">
    <source>
        <dbReference type="ARBA" id="ARBA00022519"/>
    </source>
</evidence>
<evidence type="ECO:0000256" key="12">
    <source>
        <dbReference type="ARBA" id="ARBA00023012"/>
    </source>
</evidence>
<evidence type="ECO:0000256" key="6">
    <source>
        <dbReference type="ARBA" id="ARBA00022679"/>
    </source>
</evidence>
<dbReference type="Gene3D" id="1.20.120.960">
    <property type="entry name" value="Histidine kinase NarX, sensor domain"/>
    <property type="match status" value="1"/>
</dbReference>
<dbReference type="Proteomes" id="UP000235387">
    <property type="component" value="Unassembled WGS sequence"/>
</dbReference>
<keyword evidence="8 14" id="KW-0547">Nucleotide-binding</keyword>
<dbReference type="InterPro" id="IPR016380">
    <property type="entry name" value="Sig_transdc_His_kin_NarX/NarQ"/>
</dbReference>
<dbReference type="SUPFAM" id="SSF55874">
    <property type="entry name" value="ATPase domain of HSP90 chaperone/DNA topoisomerase II/histidine kinase"/>
    <property type="match status" value="1"/>
</dbReference>
<dbReference type="GO" id="GO:0005524">
    <property type="term" value="F:ATP binding"/>
    <property type="evidence" value="ECO:0007669"/>
    <property type="project" value="UniProtKB-UniRule"/>
</dbReference>
<dbReference type="GO" id="GO:0000155">
    <property type="term" value="F:phosphorelay sensor kinase activity"/>
    <property type="evidence" value="ECO:0007669"/>
    <property type="project" value="UniProtKB-UniRule"/>
</dbReference>
<comment type="catalytic activity">
    <reaction evidence="1 14">
        <text>ATP + protein L-histidine = ADP + protein N-phospho-L-histidine.</text>
        <dbReference type="EC" id="2.7.13.3"/>
    </reaction>
</comment>
<feature type="domain" description="Histidine kinase" evidence="16">
    <location>
        <begin position="380"/>
        <end position="570"/>
    </location>
</feature>
<dbReference type="InterPro" id="IPR036890">
    <property type="entry name" value="HATPase_C_sf"/>
</dbReference>
<dbReference type="InterPro" id="IPR042295">
    <property type="entry name" value="NarX-like_N_sf"/>
</dbReference>
<dbReference type="SMART" id="SM00304">
    <property type="entry name" value="HAMP"/>
    <property type="match status" value="1"/>
</dbReference>
<dbReference type="InterPro" id="IPR003594">
    <property type="entry name" value="HATPase_dom"/>
</dbReference>
<evidence type="ECO:0000256" key="5">
    <source>
        <dbReference type="ARBA" id="ARBA00022553"/>
    </source>
</evidence>
<dbReference type="InterPro" id="IPR029095">
    <property type="entry name" value="NarX-like_N"/>
</dbReference>
<dbReference type="CDD" id="cd22899">
    <property type="entry name" value="NarQ_sensor"/>
    <property type="match status" value="1"/>
</dbReference>